<feature type="transmembrane region" description="Helical" evidence="7">
    <location>
        <begin position="333"/>
        <end position="350"/>
    </location>
</feature>
<gene>
    <name evidence="8" type="ORF">AVDCRST_MAG76-303</name>
</gene>
<feature type="transmembrane region" description="Helical" evidence="7">
    <location>
        <begin position="50"/>
        <end position="67"/>
    </location>
</feature>
<feature type="transmembrane region" description="Helical" evidence="7">
    <location>
        <begin position="122"/>
        <end position="140"/>
    </location>
</feature>
<feature type="transmembrane region" description="Helical" evidence="7">
    <location>
        <begin position="161"/>
        <end position="180"/>
    </location>
</feature>
<feature type="transmembrane region" description="Helical" evidence="7">
    <location>
        <begin position="362"/>
        <end position="382"/>
    </location>
</feature>
<feature type="transmembrane region" description="Helical" evidence="7">
    <location>
        <begin position="88"/>
        <end position="110"/>
    </location>
</feature>
<evidence type="ECO:0000256" key="5">
    <source>
        <dbReference type="ARBA" id="ARBA00022989"/>
    </source>
</evidence>
<accession>A0A6J4H527</accession>
<dbReference type="Pfam" id="PF13440">
    <property type="entry name" value="Polysacc_synt_3"/>
    <property type="match status" value="1"/>
</dbReference>
<sequence>MANRSVPGQARFGRSTTRGALWNAFAYGASKLALLPTTVILARLLSPQEFGLVALGLLVLTYLDVLRQFGISSALIQWPDDDDLMATVAFWLSLISGLVIAAGAMLLAPIVAGFFRQPELTAILRVLAVAFVVDSVAGVYEARVRKRLQFGRRVGPELGRAVAKGATAIALAFLGFGVWSLILGQLAGSLAAAALYWSVSHWGPSLRFDRSIARSLCSFGSQYALFAILAVVIKDVDYLIIGRRMSTEALGYYTLAFRLPEMAVLGICYVISQTVFPVFSKLQAEPERLAGAFTRTVRILLLVTLPVAIGMSLVAPELIHVAFSARWSPAVPVMRWLALYAAVLAVGFVAGDAYKALARTGLLNLLAVGRIAITVPVLWVAGSQGIGEVAAAQFGVACVIVVLEVIIALRILGVPLARFIAAVAAPLGAVLIMATSVLLARWAVPDGAPAVRLVPLVCVGALTYAGAVWFLARSTVVDVMRHGRLGPLGRTA</sequence>
<comment type="similarity">
    <text evidence="2">Belongs to the polysaccharide synthase family.</text>
</comment>
<feature type="transmembrane region" description="Helical" evidence="7">
    <location>
        <begin position="394"/>
        <end position="412"/>
    </location>
</feature>
<proteinExistence type="inferred from homology"/>
<dbReference type="AlphaFoldDB" id="A0A6J4H527"/>
<keyword evidence="3" id="KW-1003">Cell membrane</keyword>
<feature type="transmembrane region" description="Helical" evidence="7">
    <location>
        <begin position="450"/>
        <end position="472"/>
    </location>
</feature>
<evidence type="ECO:0000313" key="8">
    <source>
        <dbReference type="EMBL" id="CAA9214211.1"/>
    </source>
</evidence>
<name>A0A6J4H527_9ACTN</name>
<protein>
    <recommendedName>
        <fullName evidence="9">Polysaccharide biosynthesis protein C-terminal domain-containing protein</fullName>
    </recommendedName>
</protein>
<dbReference type="CDD" id="cd13127">
    <property type="entry name" value="MATE_tuaB_like"/>
    <property type="match status" value="1"/>
</dbReference>
<dbReference type="PANTHER" id="PTHR30250">
    <property type="entry name" value="PST FAMILY PREDICTED COLANIC ACID TRANSPORTER"/>
    <property type="match status" value="1"/>
</dbReference>
<comment type="subcellular location">
    <subcellularLocation>
        <location evidence="1">Cell membrane</location>
        <topology evidence="1">Multi-pass membrane protein</topology>
    </subcellularLocation>
</comment>
<evidence type="ECO:0000256" key="1">
    <source>
        <dbReference type="ARBA" id="ARBA00004651"/>
    </source>
</evidence>
<evidence type="ECO:0000256" key="6">
    <source>
        <dbReference type="ARBA" id="ARBA00023136"/>
    </source>
</evidence>
<dbReference type="PANTHER" id="PTHR30250:SF10">
    <property type="entry name" value="LIPOPOLYSACCHARIDE BIOSYNTHESIS PROTEIN WZXC"/>
    <property type="match status" value="1"/>
</dbReference>
<feature type="transmembrane region" description="Helical" evidence="7">
    <location>
        <begin position="419"/>
        <end position="444"/>
    </location>
</feature>
<evidence type="ECO:0000256" key="4">
    <source>
        <dbReference type="ARBA" id="ARBA00022692"/>
    </source>
</evidence>
<feature type="transmembrane region" description="Helical" evidence="7">
    <location>
        <begin position="299"/>
        <end position="321"/>
    </location>
</feature>
<feature type="transmembrane region" description="Helical" evidence="7">
    <location>
        <begin position="21"/>
        <end position="44"/>
    </location>
</feature>
<dbReference type="InterPro" id="IPR050833">
    <property type="entry name" value="Poly_Biosynth_Transport"/>
</dbReference>
<dbReference type="EMBL" id="CADCSZ010000019">
    <property type="protein sequence ID" value="CAA9214211.1"/>
    <property type="molecule type" value="Genomic_DNA"/>
</dbReference>
<dbReference type="GO" id="GO:0005886">
    <property type="term" value="C:plasma membrane"/>
    <property type="evidence" value="ECO:0007669"/>
    <property type="project" value="UniProtKB-SubCell"/>
</dbReference>
<evidence type="ECO:0008006" key="9">
    <source>
        <dbReference type="Google" id="ProtNLM"/>
    </source>
</evidence>
<reference evidence="8" key="1">
    <citation type="submission" date="2020-02" db="EMBL/GenBank/DDBJ databases">
        <authorList>
            <person name="Meier V. D."/>
        </authorList>
    </citation>
    <scope>NUCLEOTIDE SEQUENCE</scope>
    <source>
        <strain evidence="8">AVDCRST_MAG76</strain>
    </source>
</reference>
<evidence type="ECO:0000256" key="7">
    <source>
        <dbReference type="SAM" id="Phobius"/>
    </source>
</evidence>
<organism evidence="8">
    <name type="scientific">uncultured Acidimicrobiales bacterium</name>
    <dbReference type="NCBI Taxonomy" id="310071"/>
    <lineage>
        <taxon>Bacteria</taxon>
        <taxon>Bacillati</taxon>
        <taxon>Actinomycetota</taxon>
        <taxon>Acidimicrobiia</taxon>
        <taxon>Acidimicrobiales</taxon>
        <taxon>environmental samples</taxon>
    </lineage>
</organism>
<evidence type="ECO:0000256" key="2">
    <source>
        <dbReference type="ARBA" id="ARBA00007430"/>
    </source>
</evidence>
<keyword evidence="4 7" id="KW-0812">Transmembrane</keyword>
<keyword evidence="6 7" id="KW-0472">Membrane</keyword>
<keyword evidence="5 7" id="KW-1133">Transmembrane helix</keyword>
<evidence type="ECO:0000256" key="3">
    <source>
        <dbReference type="ARBA" id="ARBA00022475"/>
    </source>
</evidence>